<dbReference type="InterPro" id="IPR010538">
    <property type="entry name" value="DHOR"/>
</dbReference>
<dbReference type="EMBL" id="PDSH01000012">
    <property type="protein sequence ID" value="PIE25146.1"/>
    <property type="molecule type" value="Genomic_DNA"/>
</dbReference>
<dbReference type="GO" id="GO:0009055">
    <property type="term" value="F:electron transfer activity"/>
    <property type="evidence" value="ECO:0007669"/>
    <property type="project" value="InterPro"/>
</dbReference>
<dbReference type="GO" id="GO:0046872">
    <property type="term" value="F:metal ion binding"/>
    <property type="evidence" value="ECO:0007669"/>
    <property type="project" value="UniProtKB-KW"/>
</dbReference>
<dbReference type="InterPro" id="IPR009056">
    <property type="entry name" value="Cyt_c-like_dom"/>
</dbReference>
<evidence type="ECO:0000256" key="5">
    <source>
        <dbReference type="SAM" id="SignalP"/>
    </source>
</evidence>
<organism evidence="7 8">
    <name type="scientific">Neptuniibacter caesariensis</name>
    <dbReference type="NCBI Taxonomy" id="207954"/>
    <lineage>
        <taxon>Bacteria</taxon>
        <taxon>Pseudomonadati</taxon>
        <taxon>Pseudomonadota</taxon>
        <taxon>Gammaproteobacteria</taxon>
        <taxon>Oceanospirillales</taxon>
        <taxon>Oceanospirillaceae</taxon>
        <taxon>Neptuniibacter</taxon>
    </lineage>
</organism>
<dbReference type="PIRSF" id="PIRSF028099">
    <property type="entry name" value="DUF1111"/>
    <property type="match status" value="1"/>
</dbReference>
<name>A0A2G6JNZ2_NEPCE</name>
<comment type="caution">
    <text evidence="7">The sequence shown here is derived from an EMBL/GenBank/DDBJ whole genome shotgun (WGS) entry which is preliminary data.</text>
</comment>
<evidence type="ECO:0000256" key="3">
    <source>
        <dbReference type="ARBA" id="ARBA00023004"/>
    </source>
</evidence>
<dbReference type="Pfam" id="PF06537">
    <property type="entry name" value="DHOR"/>
    <property type="match status" value="1"/>
</dbReference>
<evidence type="ECO:0000313" key="8">
    <source>
        <dbReference type="Proteomes" id="UP000243469"/>
    </source>
</evidence>
<dbReference type="InterPro" id="IPR036909">
    <property type="entry name" value="Cyt_c-like_dom_sf"/>
</dbReference>
<evidence type="ECO:0000259" key="6">
    <source>
        <dbReference type="PROSITE" id="PS51007"/>
    </source>
</evidence>
<feature type="signal peptide" evidence="5">
    <location>
        <begin position="1"/>
        <end position="25"/>
    </location>
</feature>
<gene>
    <name evidence="7" type="ORF">CSA60_01250</name>
</gene>
<protein>
    <submittedName>
        <fullName evidence="7">Thiol oxidoreductase</fullName>
    </submittedName>
</protein>
<dbReference type="GO" id="GO:0020037">
    <property type="term" value="F:heme binding"/>
    <property type="evidence" value="ECO:0007669"/>
    <property type="project" value="InterPro"/>
</dbReference>
<dbReference type="AlphaFoldDB" id="A0A2G6JNZ2"/>
<evidence type="ECO:0000256" key="4">
    <source>
        <dbReference type="PROSITE-ProRule" id="PRU00433"/>
    </source>
</evidence>
<accession>A0A2G6JNZ2</accession>
<dbReference type="PROSITE" id="PS51007">
    <property type="entry name" value="CYTC"/>
    <property type="match status" value="1"/>
</dbReference>
<keyword evidence="5" id="KW-0732">Signal</keyword>
<dbReference type="InterPro" id="IPR051395">
    <property type="entry name" value="Cytochrome_c_Peroxidase/MauG"/>
</dbReference>
<feature type="chain" id="PRO_5013815200" evidence="5">
    <location>
        <begin position="26"/>
        <end position="489"/>
    </location>
</feature>
<dbReference type="Proteomes" id="UP000243469">
    <property type="component" value="Unassembled WGS sequence"/>
</dbReference>
<dbReference type="Gene3D" id="1.10.760.10">
    <property type="entry name" value="Cytochrome c-like domain"/>
    <property type="match status" value="1"/>
</dbReference>
<dbReference type="SUPFAM" id="SSF46626">
    <property type="entry name" value="Cytochrome c"/>
    <property type="match status" value="1"/>
</dbReference>
<dbReference type="PANTHER" id="PTHR30600:SF4">
    <property type="entry name" value="CYTOCHROME C DOMAIN-CONTAINING PROTEIN"/>
    <property type="match status" value="1"/>
</dbReference>
<sequence length="489" mass="53742">MKKATRPPQVLLTTLLVTSIFSAMAAAAEPYHTLEKGEIAQGGATTHFKKANSKAFSHPAANMPFSQQLDFRLGHGIFKKLWVASPSSTTATDGLGPLYNARSCIQCHTRDGRGHAPDANWPEDNAVSMFLRLSIPAQNEAQKEALESGRIGAIPDPVYGSQLQDFAVAGLSSEGRMNISYSEFNVDLSGGQSAQLRRPEYHITDLQYGPTHPALMLSPRIAPAMIGLGLLENIKESDIIALSDPDDLNGDNISGRPNQVWDAEKQLVALGRFGWKAGHPTVNQQNNSAFNSDIGISTPYAKNPYGDCTDQQPACLNMANGNSKHHEGLEASSKMNDVLLFYTRHIGVPARRGADRPEVLAGKKVFYESGCQLCHQPTFTTQVNPDQPQLSRQRIWPYTDLLLHDMGEGLADNRPEFQANGREWRTPPLWGIGLTKKVSGKESYLHDGRARTLLEAILWHGGEGKQAMLKVKNMPVRDRDNLIKFLESL</sequence>
<evidence type="ECO:0000256" key="1">
    <source>
        <dbReference type="ARBA" id="ARBA00022617"/>
    </source>
</evidence>
<dbReference type="PANTHER" id="PTHR30600">
    <property type="entry name" value="CYTOCHROME C PEROXIDASE-RELATED"/>
    <property type="match status" value="1"/>
</dbReference>
<feature type="domain" description="Cytochrome c" evidence="6">
    <location>
        <begin position="357"/>
        <end position="489"/>
    </location>
</feature>
<dbReference type="GO" id="GO:0004130">
    <property type="term" value="F:cytochrome-c peroxidase activity"/>
    <property type="evidence" value="ECO:0007669"/>
    <property type="project" value="TreeGrafter"/>
</dbReference>
<reference evidence="7 8" key="1">
    <citation type="submission" date="2017-10" db="EMBL/GenBank/DDBJ databases">
        <title>Novel microbial diversity and functional potential in the marine mammal oral microbiome.</title>
        <authorList>
            <person name="Dudek N.K."/>
            <person name="Sun C.L."/>
            <person name="Burstein D."/>
            <person name="Kantor R.S."/>
            <person name="Aliaga Goltsman D.S."/>
            <person name="Bik E.M."/>
            <person name="Thomas B.C."/>
            <person name="Banfield J.F."/>
            <person name="Relman D.A."/>
        </authorList>
    </citation>
    <scope>NUCLEOTIDE SEQUENCE [LARGE SCALE GENOMIC DNA]</scope>
    <source>
        <strain evidence="7">DOLJORAL78_47_21</strain>
    </source>
</reference>
<keyword evidence="3 4" id="KW-0408">Iron</keyword>
<evidence type="ECO:0000313" key="7">
    <source>
        <dbReference type="EMBL" id="PIE25146.1"/>
    </source>
</evidence>
<proteinExistence type="predicted"/>
<keyword evidence="1 4" id="KW-0349">Heme</keyword>
<keyword evidence="2 4" id="KW-0479">Metal-binding</keyword>
<dbReference type="STRING" id="207954.MED92_05798"/>
<evidence type="ECO:0000256" key="2">
    <source>
        <dbReference type="ARBA" id="ARBA00022723"/>
    </source>
</evidence>